<dbReference type="Pfam" id="PF00646">
    <property type="entry name" value="F-box"/>
    <property type="match status" value="1"/>
</dbReference>
<dbReference type="InterPro" id="IPR006652">
    <property type="entry name" value="Kelch_1"/>
</dbReference>
<evidence type="ECO:0000313" key="4">
    <source>
        <dbReference type="Proteomes" id="UP000434276"/>
    </source>
</evidence>
<feature type="domain" description="FKB95-like N-terminal Kelch" evidence="2">
    <location>
        <begin position="80"/>
        <end position="337"/>
    </location>
</feature>
<accession>A0A5S9XZ75</accession>
<evidence type="ECO:0000259" key="1">
    <source>
        <dbReference type="Pfam" id="PF00646"/>
    </source>
</evidence>
<dbReference type="AlphaFoldDB" id="A0A5S9XZ75"/>
<dbReference type="Pfam" id="PF25210">
    <property type="entry name" value="Kelch_FKB95"/>
    <property type="match status" value="1"/>
</dbReference>
<dbReference type="PANTHER" id="PTHR24414">
    <property type="entry name" value="F-BOX/KELCH-REPEAT PROTEIN SKIP4"/>
    <property type="match status" value="1"/>
</dbReference>
<reference evidence="3 4" key="1">
    <citation type="submission" date="2019-12" db="EMBL/GenBank/DDBJ databases">
        <authorList>
            <person name="Jiao W.-B."/>
            <person name="Schneeberger K."/>
        </authorList>
    </citation>
    <scope>NUCLEOTIDE SEQUENCE [LARGE SCALE GENOMIC DNA]</scope>
    <source>
        <strain evidence="4">cv. C24</strain>
    </source>
</reference>
<dbReference type="ExpressionAtlas" id="A0A5S9XZ75">
    <property type="expression patterns" value="baseline and differential"/>
</dbReference>
<dbReference type="InterPro" id="IPR050354">
    <property type="entry name" value="F-box/kelch-repeat_ARATH"/>
</dbReference>
<dbReference type="OrthoDB" id="45365at2759"/>
<dbReference type="Proteomes" id="UP000434276">
    <property type="component" value="Unassembled WGS sequence"/>
</dbReference>
<dbReference type="InterPro" id="IPR001810">
    <property type="entry name" value="F-box_dom"/>
</dbReference>
<dbReference type="InterPro" id="IPR015915">
    <property type="entry name" value="Kelch-typ_b-propeller"/>
</dbReference>
<dbReference type="Gene3D" id="2.120.10.80">
    <property type="entry name" value="Kelch-type beta propeller"/>
    <property type="match status" value="1"/>
</dbReference>
<gene>
    <name evidence="3" type="ORF">C24_LOCUS20146</name>
</gene>
<dbReference type="EMBL" id="CACSHJ010000095">
    <property type="protein sequence ID" value="CAA0397442.1"/>
    <property type="molecule type" value="Genomic_DNA"/>
</dbReference>
<organism evidence="3 4">
    <name type="scientific">Arabidopsis thaliana</name>
    <name type="common">Mouse-ear cress</name>
    <dbReference type="NCBI Taxonomy" id="3702"/>
    <lineage>
        <taxon>Eukaryota</taxon>
        <taxon>Viridiplantae</taxon>
        <taxon>Streptophyta</taxon>
        <taxon>Embryophyta</taxon>
        <taxon>Tracheophyta</taxon>
        <taxon>Spermatophyta</taxon>
        <taxon>Magnoliopsida</taxon>
        <taxon>eudicotyledons</taxon>
        <taxon>Gunneridae</taxon>
        <taxon>Pentapetalae</taxon>
        <taxon>rosids</taxon>
        <taxon>malvids</taxon>
        <taxon>Brassicales</taxon>
        <taxon>Brassicaceae</taxon>
        <taxon>Camelineae</taxon>
        <taxon>Arabidopsis</taxon>
    </lineage>
</organism>
<evidence type="ECO:0000259" key="2">
    <source>
        <dbReference type="Pfam" id="PF25210"/>
    </source>
</evidence>
<feature type="domain" description="F-box" evidence="1">
    <location>
        <begin position="12"/>
        <end position="53"/>
    </location>
</feature>
<dbReference type="PANTHER" id="PTHR24414:SF184">
    <property type="entry name" value="GALACTOSE OXIDASE_KELCH REPEAT SUPERFAMILY PROTEIN"/>
    <property type="match status" value="1"/>
</dbReference>
<proteinExistence type="predicted"/>
<dbReference type="SUPFAM" id="SSF117281">
    <property type="entry name" value="Kelch motif"/>
    <property type="match status" value="1"/>
</dbReference>
<dbReference type="SMART" id="SM00612">
    <property type="entry name" value="Kelch"/>
    <property type="match status" value="2"/>
</dbReference>
<sequence>MDDGEELPVKTILMLHDDLILNCLARVSRSNHPTLSLVCKRFHSLLASVELYQTRTLLGRTERCFYVCLRLRTDSKQLHWFILGQRQYSSRKILVQILSPNSTSAGIAVVGPNIDAIGGGIKSNTLSSVMVMDSRSHTWREAPSMRVPRMFPSVCTLDGKIYVMGGCDNLDSMNWMEVFDTKTQTWEFLQIPSEEIFGGSAYESVRYEGTVYVWSEKKDVTYKLHEGRWSAADMSANGWGWPGTSYCVIENVLYSCFVHKIRWYDPKERVWTPLKGLPSLPCNGHVKLAVYGEKMVILWEKYVDVDEKKMIWCAEIAIKKRQNGEIWGTVEWFDNVFMSNGPNALMGLVHALTSTVW</sequence>
<dbReference type="CDD" id="cd22152">
    <property type="entry name" value="F-box_AtAFR-like"/>
    <property type="match status" value="1"/>
</dbReference>
<dbReference type="InterPro" id="IPR057499">
    <property type="entry name" value="Kelch_FKB95"/>
</dbReference>
<evidence type="ECO:0000313" key="3">
    <source>
        <dbReference type="EMBL" id="CAA0397442.1"/>
    </source>
</evidence>
<protein>
    <submittedName>
        <fullName evidence="3">Uncharacterized protein</fullName>
    </submittedName>
</protein>
<name>A0A5S9XZ75_ARATH</name>